<evidence type="ECO:0000256" key="1">
    <source>
        <dbReference type="SAM" id="SignalP"/>
    </source>
</evidence>
<reference evidence="2" key="1">
    <citation type="submission" date="2022-11" db="EMBL/GenBank/DDBJ databases">
        <title>Minimal conservation of predation-associated metabolite biosynthetic gene clusters underscores biosynthetic potential of Myxococcota including descriptions for ten novel species: Archangium lansinium sp. nov., Myxococcus landrumus sp. nov., Nannocystis bai.</title>
        <authorList>
            <person name="Ahearne A."/>
            <person name="Stevens C."/>
            <person name="Dowd S."/>
        </authorList>
    </citation>
    <scope>NUCLEOTIDE SEQUENCE</scope>
    <source>
        <strain evidence="2">Fl3</strain>
    </source>
</reference>
<gene>
    <name evidence="2" type="ORF">O0S08_03630</name>
</gene>
<feature type="chain" id="PRO_5047116066" evidence="1">
    <location>
        <begin position="23"/>
        <end position="138"/>
    </location>
</feature>
<dbReference type="Proteomes" id="UP001164459">
    <property type="component" value="Chromosome"/>
</dbReference>
<keyword evidence="3" id="KW-1185">Reference proteome</keyword>
<name>A0ABY7H8A8_9BACT</name>
<accession>A0ABY7H8A8</accession>
<proteinExistence type="predicted"/>
<keyword evidence="1" id="KW-0732">Signal</keyword>
<protein>
    <submittedName>
        <fullName evidence="2">Uncharacterized protein</fullName>
    </submittedName>
</protein>
<evidence type="ECO:0000313" key="3">
    <source>
        <dbReference type="Proteomes" id="UP001164459"/>
    </source>
</evidence>
<evidence type="ECO:0000313" key="2">
    <source>
        <dbReference type="EMBL" id="WAS95229.1"/>
    </source>
</evidence>
<feature type="signal peptide" evidence="1">
    <location>
        <begin position="1"/>
        <end position="22"/>
    </location>
</feature>
<dbReference type="RefSeq" id="WP_269037561.1">
    <property type="nucleotide sequence ID" value="NZ_CP114040.1"/>
</dbReference>
<dbReference type="EMBL" id="CP114040">
    <property type="protein sequence ID" value="WAS95229.1"/>
    <property type="molecule type" value="Genomic_DNA"/>
</dbReference>
<organism evidence="2 3">
    <name type="scientific">Nannocystis punicea</name>
    <dbReference type="NCBI Taxonomy" id="2995304"/>
    <lineage>
        <taxon>Bacteria</taxon>
        <taxon>Pseudomonadati</taxon>
        <taxon>Myxococcota</taxon>
        <taxon>Polyangia</taxon>
        <taxon>Nannocystales</taxon>
        <taxon>Nannocystaceae</taxon>
        <taxon>Nannocystis</taxon>
    </lineage>
</organism>
<sequence>MKHCIVMTATLMTLLSSARAVAGPATLTLHNKTNRAEVNCAIVRWDEGSNFWVTHHWYLIELGESRTFSNVEYYRCEEVGGSGVWDGDGSFSACVTRGDNYVNPLYNSTSVDDCNEAGGTMTSFGYVEGPTRNVHLTP</sequence>